<accession>A0A066XCI3</accession>
<dbReference type="AlphaFoldDB" id="A0A066XCI3"/>
<sequence>MAIRQVPSLLCGGGWQVHQSQHRVAPESSPLQRRRESGRPYSAGKVVAKVVHAVVEAKSDLPSCSNNDQRNVLVLLFLQLSLLTASPTPLAFPSRNEVSKRASQFPEFPSDYEGRVKKGECLRSLMLLGNAQATQAQANGGPSIASTFQDPDDAARWGWTLRAERYPFKRTPDSSKYLKKAFKDPALSVDETQSGEYTYYHNKMFTQANGEKGEVNKP</sequence>
<protein>
    <submittedName>
        <fullName evidence="1">Uncharacterized protein</fullName>
    </submittedName>
</protein>
<gene>
    <name evidence="1" type="ORF">CSUB01_04731</name>
</gene>
<proteinExistence type="predicted"/>
<dbReference type="eggNOG" id="ENOG502SZ3Z">
    <property type="taxonomic scope" value="Eukaryota"/>
</dbReference>
<dbReference type="EMBL" id="JMSE01001202">
    <property type="protein sequence ID" value="KDN63690.1"/>
    <property type="molecule type" value="Genomic_DNA"/>
</dbReference>
<dbReference type="Proteomes" id="UP000027238">
    <property type="component" value="Unassembled WGS sequence"/>
</dbReference>
<keyword evidence="2" id="KW-1185">Reference proteome</keyword>
<dbReference type="OrthoDB" id="5337308at2759"/>
<evidence type="ECO:0000313" key="1">
    <source>
        <dbReference type="EMBL" id="KDN63690.1"/>
    </source>
</evidence>
<name>A0A066XCI3_COLSU</name>
<dbReference type="STRING" id="1173701.A0A066XCI3"/>
<reference evidence="2" key="1">
    <citation type="journal article" date="2014" name="Genome Announc.">
        <title>Draft genome sequence of Colletotrichum sublineola, a destructive pathogen of cultivated sorghum.</title>
        <authorList>
            <person name="Baroncelli R."/>
            <person name="Sanz-Martin J.M."/>
            <person name="Rech G.E."/>
            <person name="Sukno S.A."/>
            <person name="Thon M.R."/>
        </authorList>
    </citation>
    <scope>NUCLEOTIDE SEQUENCE [LARGE SCALE GENOMIC DNA]</scope>
    <source>
        <strain evidence="2">TX430BB</strain>
    </source>
</reference>
<dbReference type="HOGENOM" id="CLU_1266810_0_0_1"/>
<evidence type="ECO:0000313" key="2">
    <source>
        <dbReference type="Proteomes" id="UP000027238"/>
    </source>
</evidence>
<comment type="caution">
    <text evidence="1">The sequence shown here is derived from an EMBL/GenBank/DDBJ whole genome shotgun (WGS) entry which is preliminary data.</text>
</comment>
<organism evidence="1 2">
    <name type="scientific">Colletotrichum sublineola</name>
    <name type="common">Sorghum anthracnose fungus</name>
    <dbReference type="NCBI Taxonomy" id="1173701"/>
    <lineage>
        <taxon>Eukaryota</taxon>
        <taxon>Fungi</taxon>
        <taxon>Dikarya</taxon>
        <taxon>Ascomycota</taxon>
        <taxon>Pezizomycotina</taxon>
        <taxon>Sordariomycetes</taxon>
        <taxon>Hypocreomycetidae</taxon>
        <taxon>Glomerellales</taxon>
        <taxon>Glomerellaceae</taxon>
        <taxon>Colletotrichum</taxon>
        <taxon>Colletotrichum graminicola species complex</taxon>
    </lineage>
</organism>